<evidence type="ECO:0008006" key="8">
    <source>
        <dbReference type="Google" id="ProtNLM"/>
    </source>
</evidence>
<dbReference type="AlphaFoldDB" id="A0AA36GBL7"/>
<keyword evidence="3" id="KW-0809">Transit peptide</keyword>
<dbReference type="InterPro" id="IPR042272">
    <property type="entry name" value="ATP12_ATP_synth-F1-assembly_N"/>
</dbReference>
<dbReference type="GO" id="GO:0033615">
    <property type="term" value="P:mitochondrial proton-transporting ATP synthase complex assembly"/>
    <property type="evidence" value="ECO:0007669"/>
    <property type="project" value="TreeGrafter"/>
</dbReference>
<dbReference type="PANTHER" id="PTHR21013:SF10">
    <property type="entry name" value="ATP SYNTHASE MITOCHONDRIAL F1 COMPLEX ASSEMBLY FACTOR 2"/>
    <property type="match status" value="1"/>
</dbReference>
<dbReference type="InterPro" id="IPR011419">
    <property type="entry name" value="ATP12_ATP_synth-F1-assembly"/>
</dbReference>
<evidence type="ECO:0000256" key="1">
    <source>
        <dbReference type="ARBA" id="ARBA00004173"/>
    </source>
</evidence>
<comment type="similarity">
    <text evidence="2">Belongs to the ATP12 family.</text>
</comment>
<feature type="non-terminal residue" evidence="6">
    <location>
        <position position="268"/>
    </location>
</feature>
<reference evidence="6" key="1">
    <citation type="submission" date="2023-06" db="EMBL/GenBank/DDBJ databases">
        <authorList>
            <person name="Delattre M."/>
        </authorList>
    </citation>
    <scope>NUCLEOTIDE SEQUENCE</scope>
    <source>
        <strain evidence="6">AF72</strain>
    </source>
</reference>
<comment type="caution">
    <text evidence="6">The sequence shown here is derived from an EMBL/GenBank/DDBJ whole genome shotgun (WGS) entry which is preliminary data.</text>
</comment>
<organism evidence="6 7">
    <name type="scientific">Mesorhabditis spiculigera</name>
    <dbReference type="NCBI Taxonomy" id="96644"/>
    <lineage>
        <taxon>Eukaryota</taxon>
        <taxon>Metazoa</taxon>
        <taxon>Ecdysozoa</taxon>
        <taxon>Nematoda</taxon>
        <taxon>Chromadorea</taxon>
        <taxon>Rhabditida</taxon>
        <taxon>Rhabditina</taxon>
        <taxon>Rhabditomorpha</taxon>
        <taxon>Rhabditoidea</taxon>
        <taxon>Rhabditidae</taxon>
        <taxon>Mesorhabditinae</taxon>
        <taxon>Mesorhabditis</taxon>
    </lineage>
</organism>
<dbReference type="Proteomes" id="UP001177023">
    <property type="component" value="Unassembled WGS sequence"/>
</dbReference>
<keyword evidence="4" id="KW-0496">Mitochondrion</keyword>
<evidence type="ECO:0000313" key="6">
    <source>
        <dbReference type="EMBL" id="CAJ0587736.1"/>
    </source>
</evidence>
<name>A0AA36GBL7_9BILA</name>
<comment type="subcellular location">
    <subcellularLocation>
        <location evidence="1">Mitochondrion</location>
    </subcellularLocation>
</comment>
<dbReference type="GO" id="GO:0005739">
    <property type="term" value="C:mitochondrion"/>
    <property type="evidence" value="ECO:0007669"/>
    <property type="project" value="UniProtKB-SubCell"/>
</dbReference>
<dbReference type="PANTHER" id="PTHR21013">
    <property type="entry name" value="ATP SYNTHASE MITOCHONDRIAL F1 COMPLEX ASSEMBLY FACTOR 2/ATP12 PROTEIN, MITOCHONDRIAL PRECURSOR"/>
    <property type="match status" value="1"/>
</dbReference>
<dbReference type="EMBL" id="CATQJA010002710">
    <property type="protein sequence ID" value="CAJ0587736.1"/>
    <property type="molecule type" value="Genomic_DNA"/>
</dbReference>
<dbReference type="Gene3D" id="3.30.2180.10">
    <property type="entry name" value="ATP12-like"/>
    <property type="match status" value="1"/>
</dbReference>
<protein>
    <recommendedName>
        <fullName evidence="8">ATP synthase mitochondrial F1 complex assembly factor 2</fullName>
    </recommendedName>
</protein>
<dbReference type="SUPFAM" id="SSF160909">
    <property type="entry name" value="ATP12-like"/>
    <property type="match status" value="1"/>
</dbReference>
<sequence length="268" mass="30222">MNFLSYIGRRSNTNFAPLGSALLKKQRFYKKVDILRDDSESKPMFKVTLDGRVLKTQGGKQLKVDSEPLALAIAEEWAGQTQNLEIASMRLTGLAFTATDNPLKCTPASIASKLLEYVESDTVLYHNEESRSLHDAQVKHWNPLIENTNKELGTVLKPTGNIFGPEISAEDKAKFERWILSLNEWSLHGLQYATETAKSLIIAFNVLNWKITADEAIELATLERRVQSKIWGAVEWHHGLEDEELLSRLSAACLFVYLNSNNSFDKPL</sequence>
<evidence type="ECO:0000256" key="2">
    <source>
        <dbReference type="ARBA" id="ARBA00008231"/>
    </source>
</evidence>
<evidence type="ECO:0000256" key="5">
    <source>
        <dbReference type="ARBA" id="ARBA00023186"/>
    </source>
</evidence>
<accession>A0AA36GBL7</accession>
<dbReference type="Pfam" id="PF07542">
    <property type="entry name" value="ATP12"/>
    <property type="match status" value="1"/>
</dbReference>
<evidence type="ECO:0000313" key="7">
    <source>
        <dbReference type="Proteomes" id="UP001177023"/>
    </source>
</evidence>
<evidence type="ECO:0000256" key="3">
    <source>
        <dbReference type="ARBA" id="ARBA00022946"/>
    </source>
</evidence>
<gene>
    <name evidence="6" type="ORF">MSPICULIGERA_LOCUS25691</name>
</gene>
<keyword evidence="7" id="KW-1185">Reference proteome</keyword>
<evidence type="ECO:0000256" key="4">
    <source>
        <dbReference type="ARBA" id="ARBA00023128"/>
    </source>
</evidence>
<proteinExistence type="inferred from homology"/>
<dbReference type="Gene3D" id="1.10.3580.10">
    <property type="entry name" value="ATP12 ATPase"/>
    <property type="match status" value="1"/>
</dbReference>
<keyword evidence="5" id="KW-0143">Chaperone</keyword>
<dbReference type="InterPro" id="IPR023335">
    <property type="entry name" value="ATP12_ortho_dom_sf"/>
</dbReference>